<dbReference type="Pfam" id="PF00651">
    <property type="entry name" value="BTB"/>
    <property type="match status" value="1"/>
</dbReference>
<protein>
    <submittedName>
        <fullName evidence="4">Uncharacterized protein LOC107222126 isoform X1</fullName>
    </submittedName>
</protein>
<feature type="region of interest" description="Disordered" evidence="1">
    <location>
        <begin position="17"/>
        <end position="43"/>
    </location>
</feature>
<reference evidence="4" key="1">
    <citation type="submission" date="2025-08" db="UniProtKB">
        <authorList>
            <consortium name="RefSeq"/>
        </authorList>
    </citation>
    <scope>IDENTIFICATION</scope>
    <source>
        <tissue evidence="4">Thorax and Abdomen</tissue>
    </source>
</reference>
<proteinExistence type="predicted"/>
<keyword evidence="3" id="KW-1185">Reference proteome</keyword>
<feature type="domain" description="BTB" evidence="2">
    <location>
        <begin position="80"/>
        <end position="154"/>
    </location>
</feature>
<sequence>MVVKFFQKIIMIGDNGQCARSRPERPREKIREGLRQRRTSGKSHPLLIQLPKNLANKSDSMAEIPLISDVGVMATNDQDNMVMLEVGPHRDTWRYCVERQRLAERSEWFRAMLLGPLAPPPSTPPPTVRLEHVEKRAFDHLLRHLHDEPVNFQSVTTARATLDIAHQYLCPQLARLAVKYLEANLTSSNVLEVLQGLSLYAGSMASSISKPETPSAPPAPGDEAGEIAMACVSLLGACMTLIDSDPLTVFRQERFEELARDEVADIAGRDSLELKQEGVLFTALDRWAASECRRRGIEPTPCGKRTMLTDEIWFSVRYTLMTDKEFIEGPMASGVLTSKESAFIVSKILGHHHDRLQQQQQDATTGPLSRLCSVPRGSSTSVHRKLKKQKNGKSEREENRKNRKKECASQGQRACASLGNCLVRVLACVFD</sequence>
<dbReference type="PROSITE" id="PS50097">
    <property type="entry name" value="BTB"/>
    <property type="match status" value="1"/>
</dbReference>
<dbReference type="RefSeq" id="XP_046586863.1">
    <property type="nucleotide sequence ID" value="XM_046730907.1"/>
</dbReference>
<dbReference type="InterPro" id="IPR011705">
    <property type="entry name" value="BACK"/>
</dbReference>
<dbReference type="SUPFAM" id="SSF54695">
    <property type="entry name" value="POZ domain"/>
    <property type="match status" value="1"/>
</dbReference>
<name>A0ABM3FFT8_NEOLC</name>
<evidence type="ECO:0000256" key="1">
    <source>
        <dbReference type="SAM" id="MobiDB-lite"/>
    </source>
</evidence>
<evidence type="ECO:0000259" key="2">
    <source>
        <dbReference type="PROSITE" id="PS50097"/>
    </source>
</evidence>
<dbReference type="Pfam" id="PF07707">
    <property type="entry name" value="BACK"/>
    <property type="match status" value="1"/>
</dbReference>
<feature type="compositionally biased region" description="Basic and acidic residues" evidence="1">
    <location>
        <begin position="21"/>
        <end position="35"/>
    </location>
</feature>
<dbReference type="Proteomes" id="UP000829291">
    <property type="component" value="Chromosome 2"/>
</dbReference>
<dbReference type="SMART" id="SM00225">
    <property type="entry name" value="BTB"/>
    <property type="match status" value="1"/>
</dbReference>
<gene>
    <name evidence="4" type="primary">LOC107222126</name>
</gene>
<dbReference type="PANTHER" id="PTHR45774">
    <property type="entry name" value="BTB/POZ DOMAIN-CONTAINING"/>
    <property type="match status" value="1"/>
</dbReference>
<evidence type="ECO:0000313" key="4">
    <source>
        <dbReference type="RefSeq" id="XP_046586863.1"/>
    </source>
</evidence>
<dbReference type="Gene3D" id="3.30.710.10">
    <property type="entry name" value="Potassium Channel Kv1.1, Chain A"/>
    <property type="match status" value="1"/>
</dbReference>
<dbReference type="InterPro" id="IPR011333">
    <property type="entry name" value="SKP1/BTB/POZ_sf"/>
</dbReference>
<feature type="region of interest" description="Disordered" evidence="1">
    <location>
        <begin position="355"/>
        <end position="406"/>
    </location>
</feature>
<dbReference type="GeneID" id="107222126"/>
<dbReference type="Gene3D" id="1.25.40.420">
    <property type="match status" value="1"/>
</dbReference>
<organism evidence="3 4">
    <name type="scientific">Neodiprion lecontei</name>
    <name type="common">Redheaded pine sawfly</name>
    <dbReference type="NCBI Taxonomy" id="441921"/>
    <lineage>
        <taxon>Eukaryota</taxon>
        <taxon>Metazoa</taxon>
        <taxon>Ecdysozoa</taxon>
        <taxon>Arthropoda</taxon>
        <taxon>Hexapoda</taxon>
        <taxon>Insecta</taxon>
        <taxon>Pterygota</taxon>
        <taxon>Neoptera</taxon>
        <taxon>Endopterygota</taxon>
        <taxon>Hymenoptera</taxon>
        <taxon>Tenthredinoidea</taxon>
        <taxon>Diprionidae</taxon>
        <taxon>Diprioninae</taxon>
        <taxon>Neodiprion</taxon>
    </lineage>
</organism>
<dbReference type="PANTHER" id="PTHR45774:SF4">
    <property type="entry name" value="AXUNDEAD, ISOFORM F"/>
    <property type="match status" value="1"/>
</dbReference>
<feature type="compositionally biased region" description="Basic residues" evidence="1">
    <location>
        <begin position="382"/>
        <end position="391"/>
    </location>
</feature>
<evidence type="ECO:0000313" key="3">
    <source>
        <dbReference type="Proteomes" id="UP000829291"/>
    </source>
</evidence>
<accession>A0ABM3FFT8</accession>
<dbReference type="InterPro" id="IPR000210">
    <property type="entry name" value="BTB/POZ_dom"/>
</dbReference>